<sequence>MSQFFPVNYQAKYALDYEQKSIKSKIKTQHYEREVFEDKDIVTINQYFDIFSKIYNRTFDITTITKLKVYLTQLQEQLRIQCNLEQPITIYQFLKNNYTASLQFRLNATFEYQSVFNQLQKFFVTESQLKDIKKCYKLTLHYRVDSLILNMSYHLMKFLQQFSDLNTDLIGLSKKFYQRNDINSDNSDSYVVMKDMTHYPQKHIDEGNIVQLFNDIYKPNVKCLSSSDMLKEVKLLHAEIQKLGSFVTIKQYIISKTQVSCDCCFKIKNLIINKSIENLQKYILNEQFLSDDVKNISMTYYRLCCEFLQIFCMFRTYLVKLNNLQQDKDLENTSVFDLLQKITRTKLEVDIIDNYNINLQPEYCNDITKEQSTQQNILQDIIPDPEYYTQQQQIQLNECCCQTEDILIESRHNQEFNLELRVNKLQHDVNIIKQQQTSILDILQLVLEQIKK</sequence>
<name>A0A9P8LNF8_9EUKA</name>
<organism evidence="1 2">
    <name type="scientific">Spironucleus salmonicida</name>
    <dbReference type="NCBI Taxonomy" id="348837"/>
    <lineage>
        <taxon>Eukaryota</taxon>
        <taxon>Metamonada</taxon>
        <taxon>Diplomonadida</taxon>
        <taxon>Hexamitidae</taxon>
        <taxon>Hexamitinae</taxon>
        <taxon>Spironucleus</taxon>
    </lineage>
</organism>
<dbReference type="Proteomes" id="UP000018208">
    <property type="component" value="Unassembled WGS sequence"/>
</dbReference>
<reference evidence="1 2" key="1">
    <citation type="journal article" date="2014" name="PLoS Genet.">
        <title>The Genome of Spironucleus salmonicida Highlights a Fish Pathogen Adapted to Fluctuating Environments.</title>
        <authorList>
            <person name="Xu F."/>
            <person name="Jerlstrom-Hultqvist J."/>
            <person name="Einarsson E."/>
            <person name="Astvaldsson A."/>
            <person name="Svard S.G."/>
            <person name="Andersson J.O."/>
        </authorList>
    </citation>
    <scope>NUCLEOTIDE SEQUENCE [LARGE SCALE GENOMIC DNA]</scope>
    <source>
        <strain evidence="1 2">ATCC 50377</strain>
    </source>
</reference>
<dbReference type="EMBL" id="AUWU02000007">
    <property type="protein sequence ID" value="KAH0571353.1"/>
    <property type="molecule type" value="Genomic_DNA"/>
</dbReference>
<dbReference type="AlphaFoldDB" id="A0A9P8LNF8"/>
<dbReference type="RefSeq" id="XP_067762126.1">
    <property type="nucleotide sequence ID" value="XM_067911439.1"/>
</dbReference>
<proteinExistence type="predicted"/>
<comment type="caution">
    <text evidence="1">The sequence shown here is derived from an EMBL/GenBank/DDBJ whole genome shotgun (WGS) entry which is preliminary data.</text>
</comment>
<dbReference type="GeneID" id="94301677"/>
<evidence type="ECO:0000313" key="1">
    <source>
        <dbReference type="EMBL" id="KAH0571353.1"/>
    </source>
</evidence>
<keyword evidence="2" id="KW-1185">Reference proteome</keyword>
<gene>
    <name evidence="1" type="ORF">SS50377_27654</name>
</gene>
<dbReference type="KEGG" id="ssao:94301677"/>
<accession>A0A9P8LNF8</accession>
<protein>
    <submittedName>
        <fullName evidence="1">Uncharacterized protein</fullName>
    </submittedName>
</protein>
<evidence type="ECO:0000313" key="2">
    <source>
        <dbReference type="Proteomes" id="UP000018208"/>
    </source>
</evidence>